<name>A0ACB5R9X2_9CLOT</name>
<reference evidence="1" key="1">
    <citation type="journal article" date="2025" name="Int. J. Syst. Evol. Microbiol.">
        <title>Inconstantimicrobium mannanitabidum sp. nov., a novel member of the family Clostridiaceae isolated from anoxic soil under the treatment of reductive soil disinfestation.</title>
        <authorList>
            <person name="Ueki A."/>
            <person name="Tonouchi A."/>
            <person name="Honma S."/>
            <person name="Kaku N."/>
            <person name="Ueki K."/>
        </authorList>
    </citation>
    <scope>NUCLEOTIDE SEQUENCE</scope>
    <source>
        <strain evidence="1">TW13</strain>
    </source>
</reference>
<protein>
    <submittedName>
        <fullName evidence="1">Uncharacterized protein</fullName>
    </submittedName>
</protein>
<proteinExistence type="predicted"/>
<dbReference type="Proteomes" id="UP001058074">
    <property type="component" value="Unassembled WGS sequence"/>
</dbReference>
<organism evidence="1 2">
    <name type="scientific">Inconstantimicrobium mannanitabidum</name>
    <dbReference type="NCBI Taxonomy" id="1604901"/>
    <lineage>
        <taxon>Bacteria</taxon>
        <taxon>Bacillati</taxon>
        <taxon>Bacillota</taxon>
        <taxon>Clostridia</taxon>
        <taxon>Eubacteriales</taxon>
        <taxon>Clostridiaceae</taxon>
        <taxon>Inconstantimicrobium</taxon>
    </lineage>
</organism>
<keyword evidence="2" id="KW-1185">Reference proteome</keyword>
<sequence>MLIINSKLMTCIDGNGINKLNNMYGDFPIFEVGQNLISSEGSVSSIKVKYKNVYR</sequence>
<evidence type="ECO:0000313" key="2">
    <source>
        <dbReference type="Proteomes" id="UP001058074"/>
    </source>
</evidence>
<dbReference type="EMBL" id="BROD01000001">
    <property type="protein sequence ID" value="GKX65841.1"/>
    <property type="molecule type" value="Genomic_DNA"/>
</dbReference>
<comment type="caution">
    <text evidence="1">The sequence shown here is derived from an EMBL/GenBank/DDBJ whole genome shotgun (WGS) entry which is preliminary data.</text>
</comment>
<accession>A0ACB5R9X2</accession>
<gene>
    <name evidence="1" type="ORF">rsdtw13_10990</name>
</gene>
<evidence type="ECO:0000313" key="1">
    <source>
        <dbReference type="EMBL" id="GKX65841.1"/>
    </source>
</evidence>